<feature type="domain" description="Cation efflux protein transmembrane" evidence="10">
    <location>
        <begin position="31"/>
        <end position="215"/>
    </location>
</feature>
<keyword evidence="13" id="KW-1185">Reference proteome</keyword>
<dbReference type="SUPFAM" id="SSF160240">
    <property type="entry name" value="Cation efflux protein cytoplasmic domain-like"/>
    <property type="match status" value="1"/>
</dbReference>
<organism evidence="12 13">
    <name type="scientific">Methylocapsa polymorpha</name>
    <dbReference type="NCBI Taxonomy" id="3080828"/>
    <lineage>
        <taxon>Bacteria</taxon>
        <taxon>Pseudomonadati</taxon>
        <taxon>Pseudomonadota</taxon>
        <taxon>Alphaproteobacteria</taxon>
        <taxon>Hyphomicrobiales</taxon>
        <taxon>Beijerinckiaceae</taxon>
        <taxon>Methylocapsa</taxon>
    </lineage>
</organism>
<feature type="transmembrane region" description="Helical" evidence="9">
    <location>
        <begin position="33"/>
        <end position="56"/>
    </location>
</feature>
<gene>
    <name evidence="12" type="ORF">RZS28_09515</name>
</gene>
<protein>
    <submittedName>
        <fullName evidence="12">Cation diffusion facilitator family transporter</fullName>
    </submittedName>
</protein>
<proteinExistence type="inferred from homology"/>
<dbReference type="Gene3D" id="1.20.1510.10">
    <property type="entry name" value="Cation efflux protein transmembrane domain"/>
    <property type="match status" value="1"/>
</dbReference>
<comment type="similarity">
    <text evidence="2">Belongs to the cation diffusion facilitator (CDF) transporter (TC 2.A.4) family. SLC30A subfamily.</text>
</comment>
<evidence type="ECO:0000256" key="5">
    <source>
        <dbReference type="ARBA" id="ARBA00022906"/>
    </source>
</evidence>
<feature type="transmembrane region" description="Helical" evidence="9">
    <location>
        <begin position="190"/>
        <end position="211"/>
    </location>
</feature>
<evidence type="ECO:0000259" key="11">
    <source>
        <dbReference type="Pfam" id="PF16916"/>
    </source>
</evidence>
<name>A0ABZ0HNA8_9HYPH</name>
<evidence type="ECO:0000256" key="9">
    <source>
        <dbReference type="SAM" id="Phobius"/>
    </source>
</evidence>
<dbReference type="PANTHER" id="PTHR11562">
    <property type="entry name" value="CATION EFFLUX PROTEIN/ ZINC TRANSPORTER"/>
    <property type="match status" value="1"/>
</dbReference>
<dbReference type="EMBL" id="CP136862">
    <property type="protein sequence ID" value="WOJ88094.1"/>
    <property type="molecule type" value="Genomic_DNA"/>
</dbReference>
<dbReference type="InterPro" id="IPR027469">
    <property type="entry name" value="Cation_efflux_TMD_sf"/>
</dbReference>
<keyword evidence="3" id="KW-0813">Transport</keyword>
<evidence type="ECO:0000256" key="6">
    <source>
        <dbReference type="ARBA" id="ARBA00022989"/>
    </source>
</evidence>
<feature type="transmembrane region" description="Helical" evidence="9">
    <location>
        <begin position="93"/>
        <end position="117"/>
    </location>
</feature>
<evidence type="ECO:0000256" key="8">
    <source>
        <dbReference type="ARBA" id="ARBA00023136"/>
    </source>
</evidence>
<feature type="domain" description="Cation efflux protein cytoplasmic" evidence="11">
    <location>
        <begin position="227"/>
        <end position="297"/>
    </location>
</feature>
<dbReference type="InterPro" id="IPR058533">
    <property type="entry name" value="Cation_efflux_TM"/>
</dbReference>
<evidence type="ECO:0000313" key="13">
    <source>
        <dbReference type="Proteomes" id="UP001626536"/>
    </source>
</evidence>
<feature type="transmembrane region" description="Helical" evidence="9">
    <location>
        <begin position="62"/>
        <end position="81"/>
    </location>
</feature>
<evidence type="ECO:0000256" key="1">
    <source>
        <dbReference type="ARBA" id="ARBA00004141"/>
    </source>
</evidence>
<dbReference type="InterPro" id="IPR036837">
    <property type="entry name" value="Cation_efflux_CTD_sf"/>
</dbReference>
<evidence type="ECO:0000256" key="7">
    <source>
        <dbReference type="ARBA" id="ARBA00023065"/>
    </source>
</evidence>
<keyword evidence="8 9" id="KW-0472">Membrane</keyword>
<feature type="transmembrane region" description="Helical" evidence="9">
    <location>
        <begin position="129"/>
        <end position="150"/>
    </location>
</feature>
<sequence>MNNSHQHGHVHGAGHSHEHGPANFGMRFGVGMALNLIVVILEAIYGFIGNSIALIADAGHNLSDVLGLGVAFAATIAARRAPSPRFTYGLRATSILAALFNAMFLLVVTGGLSYAAIERFFLPEPVAGGVMMAVAGVGLVVNGLTAALFASGRKHDLNVRGAFLHMAADAAISAGVVLAGLAITVTDQHWIDPTLSLVIGAVIIAGTWGLLRESLALSLAGVPVGISSADVRQFLAALPGVADLHDLHIWAMSTSETALTVHLVMPEGHPGDAFLMQAAAKLHERYQIGHVTMQVETERETICALAPDNVV</sequence>
<dbReference type="Proteomes" id="UP001626536">
    <property type="component" value="Chromosome"/>
</dbReference>
<evidence type="ECO:0000313" key="12">
    <source>
        <dbReference type="EMBL" id="WOJ88094.1"/>
    </source>
</evidence>
<keyword evidence="4 9" id="KW-0812">Transmembrane</keyword>
<evidence type="ECO:0000256" key="2">
    <source>
        <dbReference type="ARBA" id="ARBA00008873"/>
    </source>
</evidence>
<dbReference type="InterPro" id="IPR002524">
    <property type="entry name" value="Cation_efflux"/>
</dbReference>
<dbReference type="InterPro" id="IPR050681">
    <property type="entry name" value="CDF/SLC30A"/>
</dbReference>
<dbReference type="SUPFAM" id="SSF161111">
    <property type="entry name" value="Cation efflux protein transmembrane domain-like"/>
    <property type="match status" value="1"/>
</dbReference>
<dbReference type="RefSeq" id="WP_407337531.1">
    <property type="nucleotide sequence ID" value="NZ_CP136862.1"/>
</dbReference>
<reference evidence="12 13" key="1">
    <citation type="submission" date="2023-10" db="EMBL/GenBank/DDBJ databases">
        <title>Novel methanotroph of the genus Methylocapsa from a subarctic wetland.</title>
        <authorList>
            <person name="Belova S.E."/>
            <person name="Oshkin I.Y."/>
            <person name="Miroshnikov K."/>
            <person name="Dedysh S.N."/>
        </authorList>
    </citation>
    <scope>NUCLEOTIDE SEQUENCE [LARGE SCALE GENOMIC DNA]</scope>
    <source>
        <strain evidence="12 13">RX1</strain>
    </source>
</reference>
<comment type="subcellular location">
    <subcellularLocation>
        <location evidence="1">Membrane</location>
        <topology evidence="1">Multi-pass membrane protein</topology>
    </subcellularLocation>
</comment>
<evidence type="ECO:0000259" key="10">
    <source>
        <dbReference type="Pfam" id="PF01545"/>
    </source>
</evidence>
<dbReference type="Pfam" id="PF16916">
    <property type="entry name" value="ZT_dimer"/>
    <property type="match status" value="1"/>
</dbReference>
<evidence type="ECO:0000256" key="4">
    <source>
        <dbReference type="ARBA" id="ARBA00022692"/>
    </source>
</evidence>
<accession>A0ABZ0HNA8</accession>
<keyword evidence="7" id="KW-0406">Ion transport</keyword>
<keyword evidence="5" id="KW-0862">Zinc</keyword>
<dbReference type="NCBIfam" id="TIGR01297">
    <property type="entry name" value="CDF"/>
    <property type="match status" value="1"/>
</dbReference>
<dbReference type="InterPro" id="IPR027470">
    <property type="entry name" value="Cation_efflux_CTD"/>
</dbReference>
<feature type="transmembrane region" description="Helical" evidence="9">
    <location>
        <begin position="162"/>
        <end position="184"/>
    </location>
</feature>
<keyword evidence="6 9" id="KW-1133">Transmembrane helix</keyword>
<evidence type="ECO:0000256" key="3">
    <source>
        <dbReference type="ARBA" id="ARBA00022448"/>
    </source>
</evidence>
<dbReference type="Pfam" id="PF01545">
    <property type="entry name" value="Cation_efflux"/>
    <property type="match status" value="1"/>
</dbReference>
<dbReference type="PANTHER" id="PTHR11562:SF17">
    <property type="entry name" value="RE54080P-RELATED"/>
    <property type="match status" value="1"/>
</dbReference>
<keyword evidence="5" id="KW-0864">Zinc transport</keyword>